<feature type="region of interest" description="Disordered" evidence="1">
    <location>
        <begin position="1"/>
        <end position="20"/>
    </location>
</feature>
<evidence type="ECO:0000259" key="2">
    <source>
        <dbReference type="Pfam" id="PF10056"/>
    </source>
</evidence>
<organism evidence="3 4">
    <name type="scientific">Periconia macrospinosa</name>
    <dbReference type="NCBI Taxonomy" id="97972"/>
    <lineage>
        <taxon>Eukaryota</taxon>
        <taxon>Fungi</taxon>
        <taxon>Dikarya</taxon>
        <taxon>Ascomycota</taxon>
        <taxon>Pezizomycotina</taxon>
        <taxon>Dothideomycetes</taxon>
        <taxon>Pleosporomycetidae</taxon>
        <taxon>Pleosporales</taxon>
        <taxon>Massarineae</taxon>
        <taxon>Periconiaceae</taxon>
        <taxon>Periconia</taxon>
    </lineage>
</organism>
<sequence length="419" mass="47907">MTRVHHGRAPSRDRQRSVRKKKDFKIVLEAVTERKRKLHTVATYVDRPPKDYGFVPVGFGEFTDWCKEQCRQRGRDVHIVSAAPHNKSHADPNKLSSHVHRIGYHFPLDVIEPACQLLHYKFSQDRGLEKLPDAPLYGDAYFERRFADYYERARNSLHGQPTEVREDKNYIGGAIREMFPKIPEPDLESIVNHAFESGTNRVGNAKELTLARRVQLAVLAHIRHQYTEYDNILKKGKGSWALARKAVEQTSVAKLIEWRDEQGGTTEELEEVFREIIVIDDDDDDNSSDDSHSQDPDVDEREVSMEVVSSLATARDLQPTSVEHPQGYAPYPYRPTRRTIYLPPRPVAPHPAASGSTSVYNTPQRSRVGNYIAARPTPAHMESRRVIQARPLKPIIREPVRVPRPLEMRGSDGQLYTVS</sequence>
<dbReference type="InterPro" id="IPR018744">
    <property type="entry name" value="DUF2293"/>
</dbReference>
<feature type="domain" description="DUF2293" evidence="2">
    <location>
        <begin position="174"/>
        <end position="259"/>
    </location>
</feature>
<proteinExistence type="predicted"/>
<dbReference type="Pfam" id="PF10056">
    <property type="entry name" value="DUF2293"/>
    <property type="match status" value="1"/>
</dbReference>
<evidence type="ECO:0000256" key="1">
    <source>
        <dbReference type="SAM" id="MobiDB-lite"/>
    </source>
</evidence>
<dbReference type="AlphaFoldDB" id="A0A2V1DC55"/>
<dbReference type="STRING" id="97972.A0A2V1DC55"/>
<keyword evidence="4" id="KW-1185">Reference proteome</keyword>
<evidence type="ECO:0000313" key="4">
    <source>
        <dbReference type="Proteomes" id="UP000244855"/>
    </source>
</evidence>
<dbReference type="EMBL" id="KZ805487">
    <property type="protein sequence ID" value="PVH95682.1"/>
    <property type="molecule type" value="Genomic_DNA"/>
</dbReference>
<feature type="region of interest" description="Disordered" evidence="1">
    <location>
        <begin position="279"/>
        <end position="334"/>
    </location>
</feature>
<reference evidence="3 4" key="1">
    <citation type="journal article" date="2018" name="Sci. Rep.">
        <title>Comparative genomics provides insights into the lifestyle and reveals functional heterogeneity of dark septate endophytic fungi.</title>
        <authorList>
            <person name="Knapp D.G."/>
            <person name="Nemeth J.B."/>
            <person name="Barry K."/>
            <person name="Hainaut M."/>
            <person name="Henrissat B."/>
            <person name="Johnson J."/>
            <person name="Kuo A."/>
            <person name="Lim J.H.P."/>
            <person name="Lipzen A."/>
            <person name="Nolan M."/>
            <person name="Ohm R.A."/>
            <person name="Tamas L."/>
            <person name="Grigoriev I.V."/>
            <person name="Spatafora J.W."/>
            <person name="Nagy L.G."/>
            <person name="Kovacs G.M."/>
        </authorList>
    </citation>
    <scope>NUCLEOTIDE SEQUENCE [LARGE SCALE GENOMIC DNA]</scope>
    <source>
        <strain evidence="3 4">DSE2036</strain>
    </source>
</reference>
<name>A0A2V1DC55_9PLEO</name>
<protein>
    <recommendedName>
        <fullName evidence="2">DUF2293 domain-containing protein</fullName>
    </recommendedName>
</protein>
<dbReference type="PANTHER" id="PTHR38113">
    <property type="match status" value="1"/>
</dbReference>
<feature type="compositionally biased region" description="Acidic residues" evidence="1">
    <location>
        <begin position="279"/>
        <end position="288"/>
    </location>
</feature>
<dbReference type="PANTHER" id="PTHR38113:SF1">
    <property type="entry name" value="DUF2293 DOMAIN-CONTAINING PROTEIN"/>
    <property type="match status" value="1"/>
</dbReference>
<dbReference type="OrthoDB" id="5288828at2759"/>
<gene>
    <name evidence="3" type="ORF">DM02DRAFT_141572</name>
</gene>
<accession>A0A2V1DC55</accession>
<evidence type="ECO:0000313" key="3">
    <source>
        <dbReference type="EMBL" id="PVH95682.1"/>
    </source>
</evidence>
<dbReference type="Proteomes" id="UP000244855">
    <property type="component" value="Unassembled WGS sequence"/>
</dbReference>